<gene>
    <name evidence="1" type="ORF">NCTC10376_01780</name>
</gene>
<dbReference type="InterPro" id="IPR009678">
    <property type="entry name" value="Phage_tail_completion_R"/>
</dbReference>
<sequence>MKKPASLRDTLINKVSYLGDNPDRLYTFIDGGAIVATGARSQSYEYQYNLNIIIDDYPGDQDVLMAVIIGWIEQHQSDIFLNPDKRQSHFTFDAFIDSNQTASISIDLKLTERVLVNVQADKLVVGAVEEPVDPFESWESVAHER</sequence>
<organism evidence="1 2">
    <name type="scientific">Proteus vulgaris</name>
    <dbReference type="NCBI Taxonomy" id="585"/>
    <lineage>
        <taxon>Bacteria</taxon>
        <taxon>Pseudomonadati</taxon>
        <taxon>Pseudomonadota</taxon>
        <taxon>Gammaproteobacteria</taxon>
        <taxon>Enterobacterales</taxon>
        <taxon>Morganellaceae</taxon>
        <taxon>Proteus</taxon>
    </lineage>
</organism>
<proteinExistence type="predicted"/>
<protein>
    <submittedName>
        <fullName evidence="1">Phage tail completion protein R</fullName>
    </submittedName>
</protein>
<evidence type="ECO:0000313" key="1">
    <source>
        <dbReference type="EMBL" id="SUC15898.1"/>
    </source>
</evidence>
<evidence type="ECO:0000313" key="2">
    <source>
        <dbReference type="Proteomes" id="UP000254331"/>
    </source>
</evidence>
<dbReference type="Proteomes" id="UP000254331">
    <property type="component" value="Unassembled WGS sequence"/>
</dbReference>
<accession>A0A379F8G0</accession>
<name>A0A379F8G0_PROVU</name>
<dbReference type="Pfam" id="PF06891">
    <property type="entry name" value="P2_Phage_GpR"/>
    <property type="match status" value="1"/>
</dbReference>
<dbReference type="AlphaFoldDB" id="A0A379F8G0"/>
<reference evidence="1 2" key="1">
    <citation type="submission" date="2018-06" db="EMBL/GenBank/DDBJ databases">
        <authorList>
            <consortium name="Pathogen Informatics"/>
            <person name="Doyle S."/>
        </authorList>
    </citation>
    <scope>NUCLEOTIDE SEQUENCE [LARGE SCALE GENOMIC DNA]</scope>
    <source>
        <strain evidence="1 2">NCTC10376</strain>
    </source>
</reference>
<dbReference type="EMBL" id="UGTW01000001">
    <property type="protein sequence ID" value="SUC15898.1"/>
    <property type="molecule type" value="Genomic_DNA"/>
</dbReference>
<dbReference type="RefSeq" id="WP_115370543.1">
    <property type="nucleotide sequence ID" value="NZ_UGTW01000001.1"/>
</dbReference>